<sequence length="330" mass="35499">MTSRPSGPEHPMLTPRRRVLIGGISAAAIAALPAELAAGTPETTSGATAQSPEGAHTMGTIKTKDGTEIFYKDWGKGRPVCFSHGWPLNADAWDDQMFFLASHGYRCIAHDRRGHGRSGQSWNGNDLDTYADDLAALIAALDLKDATLIGHSTGGGEVTRYVGRHGTRRVHKLVLVSAIPPLMLKTPANPNGLPIEVFDDTRAGMAGDRAQFYRDLSSPFYGVNRPGSKVSKDVQDAFWLWSMQAGLKGAYDCIKAFSETDLTEDLKKVDVPTLVIHGDDDQIVPIADSALLSSKLIKNATLKVYPGAPHGLMATHKEQLNNDLLAFAAA</sequence>
<evidence type="ECO:0000313" key="4">
    <source>
        <dbReference type="EMBL" id="QEX21613.1"/>
    </source>
</evidence>
<dbReference type="Pfam" id="PF00561">
    <property type="entry name" value="Abhydrolase_1"/>
    <property type="match status" value="1"/>
</dbReference>
<accession>A0A5J6MX59</accession>
<dbReference type="PANTHER" id="PTHR43433:SF3">
    <property type="entry name" value="NON-HEME CHLOROPEROXIDASE"/>
    <property type="match status" value="1"/>
</dbReference>
<gene>
    <name evidence="4" type="ORF">FRZ61_15420</name>
</gene>
<dbReference type="OrthoDB" id="9779853at2"/>
<dbReference type="InterPro" id="IPR029058">
    <property type="entry name" value="AB_hydrolase_fold"/>
</dbReference>
<dbReference type="InterPro" id="IPR006311">
    <property type="entry name" value="TAT_signal"/>
</dbReference>
<dbReference type="InterPro" id="IPR050471">
    <property type="entry name" value="AB_hydrolase"/>
</dbReference>
<reference evidence="4 5" key="1">
    <citation type="submission" date="2019-08" db="EMBL/GenBank/DDBJ databases">
        <title>Hyperibacter terrae gen. nov., sp. nov. and Hyperibacter viscosus sp. nov., two new members in the family Rhodospirillaceae isolated from the rhizosphere of Hypericum perforatum.</title>
        <authorList>
            <person name="Noviana Z."/>
        </authorList>
    </citation>
    <scope>NUCLEOTIDE SEQUENCE [LARGE SCALE GENOMIC DNA]</scope>
    <source>
        <strain evidence="4 5">R5959</strain>
    </source>
</reference>
<dbReference type="GO" id="GO:0016787">
    <property type="term" value="F:hydrolase activity"/>
    <property type="evidence" value="ECO:0007669"/>
    <property type="project" value="UniProtKB-KW"/>
</dbReference>
<dbReference type="PRINTS" id="PR00111">
    <property type="entry name" value="ABHYDROLASE"/>
</dbReference>
<evidence type="ECO:0000256" key="1">
    <source>
        <dbReference type="ARBA" id="ARBA00038128"/>
    </source>
</evidence>
<evidence type="ECO:0000313" key="5">
    <source>
        <dbReference type="Proteomes" id="UP000325797"/>
    </source>
</evidence>
<dbReference type="Proteomes" id="UP000325797">
    <property type="component" value="Chromosome"/>
</dbReference>
<dbReference type="Gene3D" id="3.40.50.1820">
    <property type="entry name" value="alpha/beta hydrolase"/>
    <property type="match status" value="1"/>
</dbReference>
<name>A0A5J6MX59_9PROT</name>
<feature type="region of interest" description="Disordered" evidence="2">
    <location>
        <begin position="40"/>
        <end position="60"/>
    </location>
</feature>
<organism evidence="4 5">
    <name type="scientific">Hypericibacter adhaerens</name>
    <dbReference type="NCBI Taxonomy" id="2602016"/>
    <lineage>
        <taxon>Bacteria</taxon>
        <taxon>Pseudomonadati</taxon>
        <taxon>Pseudomonadota</taxon>
        <taxon>Alphaproteobacteria</taxon>
        <taxon>Rhodospirillales</taxon>
        <taxon>Dongiaceae</taxon>
        <taxon>Hypericibacter</taxon>
    </lineage>
</organism>
<keyword evidence="5" id="KW-1185">Reference proteome</keyword>
<evidence type="ECO:0000256" key="2">
    <source>
        <dbReference type="SAM" id="MobiDB-lite"/>
    </source>
</evidence>
<dbReference type="KEGG" id="hadh:FRZ61_15420"/>
<keyword evidence="4" id="KW-0378">Hydrolase</keyword>
<protein>
    <submittedName>
        <fullName evidence="4">Alpha/beta hydrolase</fullName>
    </submittedName>
</protein>
<feature type="domain" description="AB hydrolase-1" evidence="3">
    <location>
        <begin position="79"/>
        <end position="313"/>
    </location>
</feature>
<dbReference type="PANTHER" id="PTHR43433">
    <property type="entry name" value="HYDROLASE, ALPHA/BETA FOLD FAMILY PROTEIN"/>
    <property type="match status" value="1"/>
</dbReference>
<proteinExistence type="inferred from homology"/>
<dbReference type="SUPFAM" id="SSF53474">
    <property type="entry name" value="alpha/beta-Hydrolases"/>
    <property type="match status" value="1"/>
</dbReference>
<evidence type="ECO:0000259" key="3">
    <source>
        <dbReference type="Pfam" id="PF00561"/>
    </source>
</evidence>
<dbReference type="FunFam" id="3.40.50.1820:FF:000205">
    <property type="entry name" value="Non-haem bromoperoxidase BPO-A2"/>
    <property type="match status" value="1"/>
</dbReference>
<feature type="compositionally biased region" description="Polar residues" evidence="2">
    <location>
        <begin position="41"/>
        <end position="51"/>
    </location>
</feature>
<dbReference type="AlphaFoldDB" id="A0A5J6MX59"/>
<comment type="similarity">
    <text evidence="1">Belongs to the AB hydrolase superfamily. Bacterial non-heme haloperoxidase / perhydrolase family.</text>
</comment>
<dbReference type="PROSITE" id="PS51318">
    <property type="entry name" value="TAT"/>
    <property type="match status" value="1"/>
</dbReference>
<dbReference type="EMBL" id="CP042582">
    <property type="protein sequence ID" value="QEX21613.1"/>
    <property type="molecule type" value="Genomic_DNA"/>
</dbReference>
<dbReference type="InterPro" id="IPR000073">
    <property type="entry name" value="AB_hydrolase_1"/>
</dbReference>